<protein>
    <submittedName>
        <fullName evidence="1">Uncharacterized protein</fullName>
    </submittedName>
</protein>
<name>A0A5E4NKX0_9HEMI</name>
<evidence type="ECO:0000313" key="1">
    <source>
        <dbReference type="EMBL" id="VVC45457.1"/>
    </source>
</evidence>
<dbReference type="EMBL" id="CABPRJ010002403">
    <property type="protein sequence ID" value="VVC45457.1"/>
    <property type="molecule type" value="Genomic_DNA"/>
</dbReference>
<organism evidence="1 2">
    <name type="scientific">Cinara cedri</name>
    <dbReference type="NCBI Taxonomy" id="506608"/>
    <lineage>
        <taxon>Eukaryota</taxon>
        <taxon>Metazoa</taxon>
        <taxon>Ecdysozoa</taxon>
        <taxon>Arthropoda</taxon>
        <taxon>Hexapoda</taxon>
        <taxon>Insecta</taxon>
        <taxon>Pterygota</taxon>
        <taxon>Neoptera</taxon>
        <taxon>Paraneoptera</taxon>
        <taxon>Hemiptera</taxon>
        <taxon>Sternorrhyncha</taxon>
        <taxon>Aphidomorpha</taxon>
        <taxon>Aphidoidea</taxon>
        <taxon>Aphididae</taxon>
        <taxon>Lachninae</taxon>
        <taxon>Cinara</taxon>
    </lineage>
</organism>
<accession>A0A5E4NKX0</accession>
<evidence type="ECO:0000313" key="2">
    <source>
        <dbReference type="Proteomes" id="UP000325440"/>
    </source>
</evidence>
<dbReference type="AlphaFoldDB" id="A0A5E4NKX0"/>
<gene>
    <name evidence="1" type="ORF">CINCED_3A002972</name>
</gene>
<sequence>MEYHYILVNEEDDSEKADRITMSTTFFGTDDDVHLETGLSRMRAFCYTLQCYLLVTKGLFEQPKFFFDRSKTTTAEVSFTSLCLDVPEKSIHHSPPHRYV</sequence>
<proteinExistence type="predicted"/>
<reference evidence="1 2" key="1">
    <citation type="submission" date="2019-08" db="EMBL/GenBank/DDBJ databases">
        <authorList>
            <person name="Alioto T."/>
            <person name="Alioto T."/>
            <person name="Gomez Garrido J."/>
        </authorList>
    </citation>
    <scope>NUCLEOTIDE SEQUENCE [LARGE SCALE GENOMIC DNA]</scope>
</reference>
<dbReference type="Proteomes" id="UP000325440">
    <property type="component" value="Unassembled WGS sequence"/>
</dbReference>
<keyword evidence="2" id="KW-1185">Reference proteome</keyword>